<dbReference type="PANTHER" id="PTHR46387">
    <property type="entry name" value="POLYNUCLEOTIDYL TRANSFERASE, RIBONUCLEASE H-LIKE SUPERFAMILY PROTEIN"/>
    <property type="match status" value="1"/>
</dbReference>
<dbReference type="GO" id="GO:0003676">
    <property type="term" value="F:nucleic acid binding"/>
    <property type="evidence" value="ECO:0007669"/>
    <property type="project" value="InterPro"/>
</dbReference>
<dbReference type="Pfam" id="PF13456">
    <property type="entry name" value="RVT_3"/>
    <property type="match status" value="1"/>
</dbReference>
<dbReference type="GO" id="GO:0004523">
    <property type="term" value="F:RNA-DNA hybrid ribonuclease activity"/>
    <property type="evidence" value="ECO:0007669"/>
    <property type="project" value="InterPro"/>
</dbReference>
<dbReference type="InterPro" id="IPR012337">
    <property type="entry name" value="RNaseH-like_sf"/>
</dbReference>
<gene>
    <name evidence="2" type="ORF">METZ01_LOCUS115606</name>
</gene>
<dbReference type="Gene3D" id="3.30.420.10">
    <property type="entry name" value="Ribonuclease H-like superfamily/Ribonuclease H"/>
    <property type="match status" value="1"/>
</dbReference>
<dbReference type="PANTHER" id="PTHR46387:SF2">
    <property type="entry name" value="RIBONUCLEASE HI"/>
    <property type="match status" value="1"/>
</dbReference>
<sequence length="175" mass="19666">MKNLTQEEIQAIDAAIKSKTLREHHKRILSDLLNRCISTPMEADLFVDGASDLHSGTAGIGGAVYIDGKEVTTFSIPLKGKTNNEAEYLSVIKGVKVSRELNIENLNIFSDSQLVVRQINGLYKLKNDRMKILNEKVMNELKKMTGWTVNHVEREKNKRADALSKQAMRSIQNTP</sequence>
<name>A0A381XDZ9_9ZZZZ</name>
<proteinExistence type="predicted"/>
<evidence type="ECO:0000259" key="1">
    <source>
        <dbReference type="PROSITE" id="PS50879"/>
    </source>
</evidence>
<evidence type="ECO:0000313" key="2">
    <source>
        <dbReference type="EMBL" id="SVA62752.1"/>
    </source>
</evidence>
<dbReference type="AlphaFoldDB" id="A0A381XDZ9"/>
<feature type="domain" description="RNase H type-1" evidence="1">
    <location>
        <begin position="39"/>
        <end position="169"/>
    </location>
</feature>
<reference evidence="2" key="1">
    <citation type="submission" date="2018-05" db="EMBL/GenBank/DDBJ databases">
        <authorList>
            <person name="Lanie J.A."/>
            <person name="Ng W.-L."/>
            <person name="Kazmierczak K.M."/>
            <person name="Andrzejewski T.M."/>
            <person name="Davidsen T.M."/>
            <person name="Wayne K.J."/>
            <person name="Tettelin H."/>
            <person name="Glass J.I."/>
            <person name="Rusch D."/>
            <person name="Podicherti R."/>
            <person name="Tsui H.-C.T."/>
            <person name="Winkler M.E."/>
        </authorList>
    </citation>
    <scope>NUCLEOTIDE SEQUENCE</scope>
</reference>
<accession>A0A381XDZ9</accession>
<dbReference type="CDD" id="cd09279">
    <property type="entry name" value="RNase_HI_like"/>
    <property type="match status" value="1"/>
</dbReference>
<organism evidence="2">
    <name type="scientific">marine metagenome</name>
    <dbReference type="NCBI Taxonomy" id="408172"/>
    <lineage>
        <taxon>unclassified sequences</taxon>
        <taxon>metagenomes</taxon>
        <taxon>ecological metagenomes</taxon>
    </lineage>
</organism>
<dbReference type="EMBL" id="UINC01014770">
    <property type="protein sequence ID" value="SVA62752.1"/>
    <property type="molecule type" value="Genomic_DNA"/>
</dbReference>
<dbReference type="PROSITE" id="PS50879">
    <property type="entry name" value="RNASE_H_1"/>
    <property type="match status" value="1"/>
</dbReference>
<dbReference type="InterPro" id="IPR036397">
    <property type="entry name" value="RNaseH_sf"/>
</dbReference>
<dbReference type="InterPro" id="IPR002156">
    <property type="entry name" value="RNaseH_domain"/>
</dbReference>
<protein>
    <recommendedName>
        <fullName evidence="1">RNase H type-1 domain-containing protein</fullName>
    </recommendedName>
</protein>
<dbReference type="SUPFAM" id="SSF53098">
    <property type="entry name" value="Ribonuclease H-like"/>
    <property type="match status" value="1"/>
</dbReference>